<dbReference type="InterPro" id="IPR000905">
    <property type="entry name" value="Gcp-like_dom"/>
</dbReference>
<dbReference type="GO" id="GO:0005829">
    <property type="term" value="C:cytosol"/>
    <property type="evidence" value="ECO:0007669"/>
    <property type="project" value="TreeGrafter"/>
</dbReference>
<dbReference type="EMBL" id="FOVW01000012">
    <property type="protein sequence ID" value="SFO70053.1"/>
    <property type="molecule type" value="Genomic_DNA"/>
</dbReference>
<dbReference type="Gene3D" id="3.30.420.40">
    <property type="match status" value="2"/>
</dbReference>
<dbReference type="PANTHER" id="PTHR11735">
    <property type="entry name" value="TRNA N6-ADENOSINE THREONYLCARBAMOYLTRANSFERASE"/>
    <property type="match status" value="1"/>
</dbReference>
<reference evidence="3" key="1">
    <citation type="submission" date="2016-10" db="EMBL/GenBank/DDBJ databases">
        <authorList>
            <person name="Varghese N."/>
            <person name="Submissions S."/>
        </authorList>
    </citation>
    <scope>NUCLEOTIDE SEQUENCE [LARGE SCALE GENOMIC DNA]</scope>
    <source>
        <strain evidence="3">DSM 15282</strain>
    </source>
</reference>
<dbReference type="GO" id="GO:0002949">
    <property type="term" value="P:tRNA threonylcarbamoyladenosine modification"/>
    <property type="evidence" value="ECO:0007669"/>
    <property type="project" value="InterPro"/>
</dbReference>
<organism evidence="2 3">
    <name type="scientific">Algoriphagus ornithinivorans</name>
    <dbReference type="NCBI Taxonomy" id="226506"/>
    <lineage>
        <taxon>Bacteria</taxon>
        <taxon>Pseudomonadati</taxon>
        <taxon>Bacteroidota</taxon>
        <taxon>Cytophagia</taxon>
        <taxon>Cytophagales</taxon>
        <taxon>Cyclobacteriaceae</taxon>
        <taxon>Algoriphagus</taxon>
    </lineage>
</organism>
<proteinExistence type="predicted"/>
<name>A0A1I5JBV4_9BACT</name>
<dbReference type="Proteomes" id="UP000199564">
    <property type="component" value="Unassembled WGS sequence"/>
</dbReference>
<accession>A0A1I5JBV4</accession>
<dbReference type="STRING" id="226506.SAMN04488519_1123"/>
<dbReference type="SUPFAM" id="SSF53067">
    <property type="entry name" value="Actin-like ATPase domain"/>
    <property type="match status" value="2"/>
</dbReference>
<dbReference type="NCBIfam" id="TIGR03725">
    <property type="entry name" value="T6A_YeaZ"/>
    <property type="match status" value="1"/>
</dbReference>
<dbReference type="Pfam" id="PF00814">
    <property type="entry name" value="TsaD"/>
    <property type="match status" value="1"/>
</dbReference>
<feature type="domain" description="Gcp-like" evidence="1">
    <location>
        <begin position="36"/>
        <end position="136"/>
    </location>
</feature>
<evidence type="ECO:0000259" key="1">
    <source>
        <dbReference type="Pfam" id="PF00814"/>
    </source>
</evidence>
<evidence type="ECO:0000313" key="2">
    <source>
        <dbReference type="EMBL" id="SFO70053.1"/>
    </source>
</evidence>
<dbReference type="CDD" id="cd24032">
    <property type="entry name" value="ASKHA_NBD_TsaB"/>
    <property type="match status" value="1"/>
</dbReference>
<dbReference type="PANTHER" id="PTHR11735:SF11">
    <property type="entry name" value="TRNA THREONYLCARBAMOYLADENOSINE BIOSYNTHESIS PROTEIN TSAB"/>
    <property type="match status" value="1"/>
</dbReference>
<gene>
    <name evidence="2" type="ORF">SAMN04488519_1123</name>
</gene>
<evidence type="ECO:0000313" key="3">
    <source>
        <dbReference type="Proteomes" id="UP000199564"/>
    </source>
</evidence>
<sequence>MAYILSIETATDKLSIALHRSGQLLSMKELNEKGVHAEKIMELIDEVLDSVKLQSSDLNAVAVSEGPGSYTGLRIGVSTAKGIAFALNLPLITVNTLQALAYQAKEENEDFRIIAMLDARRMEVYSQVFSNEGSVKRALEAEVLTEGIYQSYLDLGKVCFIGDAVGKASQIILHENAVFLENQVSAESVGWIAWEKYQNKEFADLAYFVPNYLKEFKALQSKKNPLLQ</sequence>
<dbReference type="InterPro" id="IPR043129">
    <property type="entry name" value="ATPase_NBD"/>
</dbReference>
<dbReference type="RefSeq" id="WP_091655387.1">
    <property type="nucleotide sequence ID" value="NZ_FOVW01000012.1"/>
</dbReference>
<keyword evidence="3" id="KW-1185">Reference proteome</keyword>
<dbReference type="AlphaFoldDB" id="A0A1I5JBV4"/>
<dbReference type="InterPro" id="IPR022496">
    <property type="entry name" value="T6A_TsaB"/>
</dbReference>
<protein>
    <submittedName>
        <fullName evidence="2">tRNA threonylcarbamoyladenosine biosynthesis protein TsaB</fullName>
    </submittedName>
</protein>